<evidence type="ECO:0000259" key="1">
    <source>
        <dbReference type="PROSITE" id="PS51352"/>
    </source>
</evidence>
<feature type="domain" description="Thioredoxin" evidence="1">
    <location>
        <begin position="1"/>
        <end position="105"/>
    </location>
</feature>
<sequence>MVTESNDDELRKIIFERDKVIVKFTDKDCPVCKLMEPKYRKIAEEPMYSPVSFLRMDAKENPVSSREVRMKGTPFFATYHNGTLADCGIAATEEELREMLQKLLQLS</sequence>
<evidence type="ECO:0000313" key="2">
    <source>
        <dbReference type="EMBL" id="OKL41005.1"/>
    </source>
</evidence>
<comment type="caution">
    <text evidence="2">The sequence shown here is derived from an EMBL/GenBank/DDBJ whole genome shotgun (WGS) entry which is preliminary data.</text>
</comment>
<dbReference type="RefSeq" id="WP_073851623.1">
    <property type="nucleotide sequence ID" value="NZ_LVWA01000004.1"/>
</dbReference>
<dbReference type="PANTHER" id="PTHR10438">
    <property type="entry name" value="THIOREDOXIN"/>
    <property type="match status" value="1"/>
</dbReference>
<dbReference type="InterPro" id="IPR050620">
    <property type="entry name" value="Thioredoxin_H-type-like"/>
</dbReference>
<proteinExistence type="predicted"/>
<organism evidence="2 3">
    <name type="scientific">Pontibacter flavimaris</name>
    <dbReference type="NCBI Taxonomy" id="1797110"/>
    <lineage>
        <taxon>Bacteria</taxon>
        <taxon>Pseudomonadati</taxon>
        <taxon>Bacteroidota</taxon>
        <taxon>Cytophagia</taxon>
        <taxon>Cytophagales</taxon>
        <taxon>Hymenobacteraceae</taxon>
        <taxon>Pontibacter</taxon>
    </lineage>
</organism>
<name>A0A1Q5PFI7_9BACT</name>
<dbReference type="SUPFAM" id="SSF52833">
    <property type="entry name" value="Thioredoxin-like"/>
    <property type="match status" value="1"/>
</dbReference>
<dbReference type="AlphaFoldDB" id="A0A1Q5PFI7"/>
<dbReference type="PROSITE" id="PS51352">
    <property type="entry name" value="THIOREDOXIN_2"/>
    <property type="match status" value="1"/>
</dbReference>
<dbReference type="PANTHER" id="PTHR10438:SF468">
    <property type="entry name" value="THIOREDOXIN-1-RELATED"/>
    <property type="match status" value="1"/>
</dbReference>
<dbReference type="EMBL" id="LVWA01000004">
    <property type="protein sequence ID" value="OKL41005.1"/>
    <property type="molecule type" value="Genomic_DNA"/>
</dbReference>
<dbReference type="OrthoDB" id="882770at2"/>
<dbReference type="InterPro" id="IPR036249">
    <property type="entry name" value="Thioredoxin-like_sf"/>
</dbReference>
<dbReference type="CDD" id="cd02947">
    <property type="entry name" value="TRX_family"/>
    <property type="match status" value="1"/>
</dbReference>
<dbReference type="InterPro" id="IPR013766">
    <property type="entry name" value="Thioredoxin_domain"/>
</dbReference>
<protein>
    <submittedName>
        <fullName evidence="2">Thiol reductase thioredoxin</fullName>
    </submittedName>
</protein>
<dbReference type="STRING" id="1797110.A3841_14335"/>
<accession>A0A1Q5PFI7</accession>
<keyword evidence="3" id="KW-1185">Reference proteome</keyword>
<dbReference type="Proteomes" id="UP000186551">
    <property type="component" value="Unassembled WGS sequence"/>
</dbReference>
<dbReference type="Pfam" id="PF00085">
    <property type="entry name" value="Thioredoxin"/>
    <property type="match status" value="1"/>
</dbReference>
<evidence type="ECO:0000313" key="3">
    <source>
        <dbReference type="Proteomes" id="UP000186551"/>
    </source>
</evidence>
<reference evidence="2 3" key="1">
    <citation type="submission" date="2016-03" db="EMBL/GenBank/DDBJ databases">
        <title>Genome sequence of Pontibacter sp. nov., of the family cytophagaceae, isolated from marine sediment of the Yellow Sea, China.</title>
        <authorList>
            <person name="Zhang G."/>
            <person name="Zhang R."/>
        </authorList>
    </citation>
    <scope>NUCLEOTIDE SEQUENCE [LARGE SCALE GENOMIC DNA]</scope>
    <source>
        <strain evidence="2 3">S10-8</strain>
    </source>
</reference>
<gene>
    <name evidence="2" type="ORF">A3841_14335</name>
</gene>
<dbReference type="Gene3D" id="3.40.30.10">
    <property type="entry name" value="Glutaredoxin"/>
    <property type="match status" value="1"/>
</dbReference>